<evidence type="ECO:0000256" key="1">
    <source>
        <dbReference type="ARBA" id="ARBA00016056"/>
    </source>
</evidence>
<evidence type="ECO:0000256" key="3">
    <source>
        <dbReference type="SAM" id="SignalP"/>
    </source>
</evidence>
<evidence type="ECO:0000256" key="2">
    <source>
        <dbReference type="SAM" id="MobiDB-lite"/>
    </source>
</evidence>
<feature type="compositionally biased region" description="Polar residues" evidence="2">
    <location>
        <begin position="104"/>
        <end position="117"/>
    </location>
</feature>
<sequence length="423" mass="45123">MHTSVLLALLPLLALQSLAAPQRGLPLPAILRRQEQAQQVGALDLPPSLNTASPTIDPSIDQSASATVADIDDEFDLGPTAMPTLWEINTVPQTLLAQNQNQNHDQAQPTITPSPTGLSIMDPSEDVMYDSINQPSPTPTPIPAPTEDMALDMTAAITEAAMTSIAAVSTSYADPSSTMSSSATVSTSYMSQSAIPTPTSNSMSGSSISHPSITSFVPSSTTLASINMSTSTSAGAPSMTVKAASSEEPSSSSDSDDEHSNSHPKGKKIRYKHCSDIHGTVTDIRVEPCQGGKGTILDPCQFHAGNNYTITLSYVSPDNSTSPRTNLVARDKSASKDEYFPYPGQSFDACQYTSCPVQNQEVQTYTYEFVTLNNRFDQLTFNMTDGLDGESLMCAYFPITFMPNLAGRSVKRNLPFAGLGARW</sequence>
<dbReference type="Proteomes" id="UP001329825">
    <property type="component" value="Chromosome 8"/>
</dbReference>
<dbReference type="Pfam" id="PF02221">
    <property type="entry name" value="E1_DerP2_DerF2"/>
    <property type="match status" value="1"/>
</dbReference>
<proteinExistence type="predicted"/>
<gene>
    <name evidence="5" type="ORF">IL334_005831</name>
</gene>
<organism evidence="5 6">
    <name type="scientific">Kwoniella shivajii</name>
    <dbReference type="NCBI Taxonomy" id="564305"/>
    <lineage>
        <taxon>Eukaryota</taxon>
        <taxon>Fungi</taxon>
        <taxon>Dikarya</taxon>
        <taxon>Basidiomycota</taxon>
        <taxon>Agaricomycotina</taxon>
        <taxon>Tremellomycetes</taxon>
        <taxon>Tremellales</taxon>
        <taxon>Cryptococcaceae</taxon>
        <taxon>Kwoniella</taxon>
    </lineage>
</organism>
<feature type="region of interest" description="Disordered" evidence="2">
    <location>
        <begin position="100"/>
        <end position="142"/>
    </location>
</feature>
<feature type="domain" description="MD-2-related lipid-recognition" evidence="4">
    <location>
        <begin position="271"/>
        <end position="399"/>
    </location>
</feature>
<name>A0ABZ1D4M2_9TREE</name>
<dbReference type="SMART" id="SM00737">
    <property type="entry name" value="ML"/>
    <property type="match status" value="1"/>
</dbReference>
<evidence type="ECO:0000313" key="5">
    <source>
        <dbReference type="EMBL" id="WRT68850.1"/>
    </source>
</evidence>
<dbReference type="InterPro" id="IPR014756">
    <property type="entry name" value="Ig_E-set"/>
</dbReference>
<dbReference type="InterPro" id="IPR003172">
    <property type="entry name" value="ML_dom"/>
</dbReference>
<feature type="chain" id="PRO_5045702529" description="Phosphatidylglycerol/phosphatidylinositol transfer protein" evidence="3">
    <location>
        <begin position="20"/>
        <end position="423"/>
    </location>
</feature>
<feature type="region of interest" description="Disordered" evidence="2">
    <location>
        <begin position="229"/>
        <end position="270"/>
    </location>
</feature>
<dbReference type="RefSeq" id="XP_062793589.1">
    <property type="nucleotide sequence ID" value="XM_062937538.1"/>
</dbReference>
<evidence type="ECO:0000259" key="4">
    <source>
        <dbReference type="SMART" id="SM00737"/>
    </source>
</evidence>
<keyword evidence="3" id="KW-0732">Signal</keyword>
<protein>
    <recommendedName>
        <fullName evidence="1">Phosphatidylglycerol/phosphatidylinositol transfer protein</fullName>
    </recommendedName>
</protein>
<dbReference type="EMBL" id="CP141888">
    <property type="protein sequence ID" value="WRT68850.1"/>
    <property type="molecule type" value="Genomic_DNA"/>
</dbReference>
<feature type="signal peptide" evidence="3">
    <location>
        <begin position="1"/>
        <end position="19"/>
    </location>
</feature>
<reference evidence="5 6" key="1">
    <citation type="submission" date="2024-01" db="EMBL/GenBank/DDBJ databases">
        <title>Comparative genomics of Cryptococcus and Kwoniella reveals pathogenesis evolution and contrasting modes of karyotype evolution via chromosome fusion or intercentromeric recombination.</title>
        <authorList>
            <person name="Coelho M.A."/>
            <person name="David-Palma M."/>
            <person name="Shea T."/>
            <person name="Bowers K."/>
            <person name="McGinley-Smith S."/>
            <person name="Mohammad A.W."/>
            <person name="Gnirke A."/>
            <person name="Yurkov A.M."/>
            <person name="Nowrousian M."/>
            <person name="Sun S."/>
            <person name="Cuomo C.A."/>
            <person name="Heitman J."/>
        </authorList>
    </citation>
    <scope>NUCLEOTIDE SEQUENCE [LARGE SCALE GENOMIC DNA]</scope>
    <source>
        <strain evidence="5">CBS 11374</strain>
    </source>
</reference>
<dbReference type="GeneID" id="87957961"/>
<accession>A0ABZ1D4M2</accession>
<dbReference type="SUPFAM" id="SSF81296">
    <property type="entry name" value="E set domains"/>
    <property type="match status" value="1"/>
</dbReference>
<evidence type="ECO:0000313" key="6">
    <source>
        <dbReference type="Proteomes" id="UP001329825"/>
    </source>
</evidence>
<dbReference type="Gene3D" id="2.60.40.770">
    <property type="match status" value="1"/>
</dbReference>
<keyword evidence="6" id="KW-1185">Reference proteome</keyword>